<name>A0A517L0D6_9PEZI</name>
<dbReference type="InterPro" id="IPR016642">
    <property type="entry name" value="26S_Psome_Rpn2"/>
</dbReference>
<dbReference type="Gene3D" id="1.25.10.10">
    <property type="entry name" value="Leucine-rich Repeat Variant"/>
    <property type="match status" value="1"/>
</dbReference>
<evidence type="ECO:0000256" key="2">
    <source>
        <dbReference type="ARBA" id="ARBA00006308"/>
    </source>
</evidence>
<dbReference type="PANTHER" id="PTHR10943">
    <property type="entry name" value="26S PROTEASOME NON-ATPASE REGULATORY SUBUNIT"/>
    <property type="match status" value="1"/>
</dbReference>
<protein>
    <recommendedName>
        <fullName evidence="3 6">26S proteasome regulatory subunit RPN2</fullName>
    </recommendedName>
</protein>
<dbReference type="InterPro" id="IPR040623">
    <property type="entry name" value="RPN2_C"/>
</dbReference>
<evidence type="ECO:0000256" key="3">
    <source>
        <dbReference type="ARBA" id="ARBA00015684"/>
    </source>
</evidence>
<dbReference type="GO" id="GO:0005634">
    <property type="term" value="C:nucleus"/>
    <property type="evidence" value="ECO:0007669"/>
    <property type="project" value="TreeGrafter"/>
</dbReference>
<dbReference type="GO" id="GO:0034515">
    <property type="term" value="C:proteasome storage granule"/>
    <property type="evidence" value="ECO:0007669"/>
    <property type="project" value="TreeGrafter"/>
</dbReference>
<keyword evidence="4" id="KW-0677">Repeat</keyword>
<keyword evidence="11" id="KW-1185">Reference proteome</keyword>
<dbReference type="EMBL" id="CP042186">
    <property type="protein sequence ID" value="QDS69104.1"/>
    <property type="molecule type" value="Genomic_DNA"/>
</dbReference>
<dbReference type="Pfam" id="PF18004">
    <property type="entry name" value="RPN2_C"/>
    <property type="match status" value="1"/>
</dbReference>
<dbReference type="InterPro" id="IPR048570">
    <property type="entry name" value="PSMD1_RPN2_N"/>
</dbReference>
<dbReference type="InterPro" id="IPR011989">
    <property type="entry name" value="ARM-like"/>
</dbReference>
<dbReference type="OrthoDB" id="261572at2759"/>
<feature type="domain" description="26S proteasome non-ATPase regulatory subunit 1/RPN2 N-terminal" evidence="9">
    <location>
        <begin position="5"/>
        <end position="120"/>
    </location>
</feature>
<dbReference type="PANTHER" id="PTHR10943:SF2">
    <property type="entry name" value="26S PROTEASOME NON-ATPASE REGULATORY SUBUNIT 1"/>
    <property type="match status" value="1"/>
</dbReference>
<dbReference type="Pfam" id="PF01851">
    <property type="entry name" value="PC_rep"/>
    <property type="match status" value="2"/>
</dbReference>
<feature type="region of interest" description="Disordered" evidence="7">
    <location>
        <begin position="144"/>
        <end position="186"/>
    </location>
</feature>
<feature type="domain" description="26S proteasome non-ATPase regulatory subunit 1/RPN2 N-terminal" evidence="9">
    <location>
        <begin position="201"/>
        <end position="372"/>
    </location>
</feature>
<dbReference type="Proteomes" id="UP000316270">
    <property type="component" value="Chromosome 2"/>
</dbReference>
<feature type="compositionally biased region" description="Basic and acidic residues" evidence="7">
    <location>
        <begin position="952"/>
        <end position="961"/>
    </location>
</feature>
<feature type="compositionally biased region" description="Low complexity" evidence="7">
    <location>
        <begin position="376"/>
        <end position="385"/>
    </location>
</feature>
<evidence type="ECO:0000256" key="1">
    <source>
        <dbReference type="ARBA" id="ARBA00002187"/>
    </source>
</evidence>
<feature type="compositionally biased region" description="Acidic residues" evidence="7">
    <location>
        <begin position="1105"/>
        <end position="1117"/>
    </location>
</feature>
<dbReference type="Pfam" id="PF21505">
    <property type="entry name" value="RPN2_N"/>
    <property type="match status" value="2"/>
</dbReference>
<dbReference type="SUPFAM" id="SSF48371">
    <property type="entry name" value="ARM repeat"/>
    <property type="match status" value="1"/>
</dbReference>
<dbReference type="FunFam" id="1.25.10.10:FF:000017">
    <property type="entry name" value="26S proteasome non-ATPase regulatory subunit 1"/>
    <property type="match status" value="1"/>
</dbReference>
<comment type="similarity">
    <text evidence="2 6">Belongs to the proteasome subunit S1 family.</text>
</comment>
<feature type="compositionally biased region" description="Basic and acidic residues" evidence="7">
    <location>
        <begin position="990"/>
        <end position="1004"/>
    </location>
</feature>
<feature type="domain" description="26S proteasome regulatory subunit RPN2 C-terminal" evidence="8">
    <location>
        <begin position="892"/>
        <end position="1061"/>
    </location>
</feature>
<feature type="compositionally biased region" description="Polar residues" evidence="7">
    <location>
        <begin position="149"/>
        <end position="178"/>
    </location>
</feature>
<evidence type="ECO:0000259" key="9">
    <source>
        <dbReference type="Pfam" id="PF21505"/>
    </source>
</evidence>
<organism evidence="10 11">
    <name type="scientific">Venturia effusa</name>
    <dbReference type="NCBI Taxonomy" id="50376"/>
    <lineage>
        <taxon>Eukaryota</taxon>
        <taxon>Fungi</taxon>
        <taxon>Dikarya</taxon>
        <taxon>Ascomycota</taxon>
        <taxon>Pezizomycotina</taxon>
        <taxon>Dothideomycetes</taxon>
        <taxon>Pleosporomycetidae</taxon>
        <taxon>Venturiales</taxon>
        <taxon>Venturiaceae</taxon>
        <taxon>Venturia</taxon>
    </lineage>
</organism>
<evidence type="ECO:0000313" key="11">
    <source>
        <dbReference type="Proteomes" id="UP000316270"/>
    </source>
</evidence>
<dbReference type="InterPro" id="IPR016024">
    <property type="entry name" value="ARM-type_fold"/>
</dbReference>
<keyword evidence="5 6" id="KW-0647">Proteasome</keyword>
<dbReference type="GO" id="GO:0030234">
    <property type="term" value="F:enzyme regulator activity"/>
    <property type="evidence" value="ECO:0007669"/>
    <property type="project" value="UniProtKB-UniRule"/>
</dbReference>
<proteinExistence type="inferred from homology"/>
<evidence type="ECO:0000259" key="8">
    <source>
        <dbReference type="Pfam" id="PF18004"/>
    </source>
</evidence>
<dbReference type="AlphaFoldDB" id="A0A517L0D6"/>
<feature type="region of interest" description="Disordered" evidence="7">
    <location>
        <begin position="364"/>
        <end position="401"/>
    </location>
</feature>
<accession>A0A517L0D6</accession>
<dbReference type="STRING" id="50376.A0A517L0D6"/>
<reference evidence="10 11" key="1">
    <citation type="submission" date="2019-07" db="EMBL/GenBank/DDBJ databases">
        <title>Finished genome of Venturia effusa.</title>
        <authorList>
            <person name="Young C.A."/>
            <person name="Cox M.P."/>
            <person name="Ganley A.R.D."/>
            <person name="David W.J."/>
        </authorList>
    </citation>
    <scope>NUCLEOTIDE SEQUENCE [LARGE SCALE GENOMIC DNA]</scope>
    <source>
        <strain evidence="11">albino</strain>
    </source>
</reference>
<feature type="region of interest" description="Disordered" evidence="7">
    <location>
        <begin position="912"/>
        <end position="1004"/>
    </location>
</feature>
<dbReference type="GO" id="GO:0042176">
    <property type="term" value="P:regulation of protein catabolic process"/>
    <property type="evidence" value="ECO:0007669"/>
    <property type="project" value="UniProtKB-UniRule"/>
</dbReference>
<dbReference type="Pfam" id="PF13646">
    <property type="entry name" value="HEAT_2"/>
    <property type="match status" value="1"/>
</dbReference>
<feature type="region of interest" description="Disordered" evidence="7">
    <location>
        <begin position="1070"/>
        <end position="1090"/>
    </location>
</feature>
<dbReference type="GO" id="GO:0008540">
    <property type="term" value="C:proteasome regulatory particle, base subcomplex"/>
    <property type="evidence" value="ECO:0007669"/>
    <property type="project" value="UniProtKB-UniRule"/>
</dbReference>
<evidence type="ECO:0000256" key="7">
    <source>
        <dbReference type="SAM" id="MobiDB-lite"/>
    </source>
</evidence>
<evidence type="ECO:0000256" key="5">
    <source>
        <dbReference type="ARBA" id="ARBA00022942"/>
    </source>
</evidence>
<evidence type="ECO:0000256" key="4">
    <source>
        <dbReference type="ARBA" id="ARBA00022737"/>
    </source>
</evidence>
<evidence type="ECO:0000256" key="6">
    <source>
        <dbReference type="PIRNR" id="PIRNR015947"/>
    </source>
</evidence>
<feature type="compositionally biased region" description="Basic and acidic residues" evidence="7">
    <location>
        <begin position="923"/>
        <end position="935"/>
    </location>
</feature>
<dbReference type="PIRSF" id="PIRSF015947">
    <property type="entry name" value="26S_Psome_Rpn2"/>
    <property type="match status" value="1"/>
</dbReference>
<dbReference type="GO" id="GO:0043161">
    <property type="term" value="P:proteasome-mediated ubiquitin-dependent protein catabolic process"/>
    <property type="evidence" value="ECO:0007669"/>
    <property type="project" value="TreeGrafter"/>
</dbReference>
<sequence length="1130" mass="123072">MVGLTSAAGLVGFLSEPDPTLQSFALNSLNENINLLWPEVSASIGEIEALYENEDFSERELAALVASKVYYQLQEYDESMQFALGAGQLFNIDEPGEFENTIIMKCIDTYIALSAMHNPASPASSVNQKPTNLTTSFSGNANGGINPAASITSPTTPFSQSTLPSKSLLSRQDSSTFDPSLPGGGNAGVAGAHPAPLVLQRSVQKNLQLIIRRLFDSCYATGDYRQVVGIAIEARNLEVLKETILEASKADKSAGKKPVTTNAGKSEELMEYVLDICMNVVQERGLRNEILRLILDLLNEIPNPDYFAIAKCVVYLGQHSMASGMLKTLVEHGDGKSLAIAYQISFDLYDNGTQEFLTKVMEELPESEEDKKDEAPAANGSAHAAGKPDDSNETIPLISDDELSSTTMVSRTKVKPATDEEKKAFASIRHILRGTKSIELNLEFLFRNNHTDKHILHKVRDSLEARNSIFHTGVTFANAFMNSGTTNDSFIRENLEWLGKAVNWSKFTATAALGVIHRGNITQGQKLLEPYLPKETSMSGSVYSQGGSLYALGLIYTNHGTHVLDYLRTHFNKATEEVVQHGGALGLGVAGMGTGSDQIYEDLKQVLYTDSAINGEAVGLSMGLVQLGTGNIKALEDMIQYAHDTQHEKIVRGLAMGMALVMYARQEAADELVNGLLDDPDPTLRYGGIMTIALAYCGTGSNKAVRRLLHVAVSDVSDDVRRVAVMSLGFVLFRKPGSVPRMVELLAESYNPHVRYGATMALGIACAGTGLDEAIDLLEPMMKDSVDFVRQGALISLAMIMVQQNEAMNPKVATIRKTLQKIIADRHEDAMAKFGCALALGIIDAGGRNCTISLQTQTGNLNMTAIVGMAVFTQYWYWFPLTHFLSLAFVPTSIIGVDQDLEIPNFKFHSNTRPSMFDYPPEQEVKAEEAPEKVKTAVLSTTAQARRRKQAKERQQRRESVSMDVDQTPATPKILSSSSDEDKMETDEKDGEKTEEEKETAIETQKKKVEKVGYDMENMSRVLPIQLKYISFPGKRYAPVKKPTGGVILLHDTTPEEAKTLLELKVKKAGTQPAPVRENANGSSTAPGLDILSGAAAAAGVLTAVDEDDDDGEEAEVPNDFNYHSDGDSD</sequence>
<feature type="region of interest" description="Disordered" evidence="7">
    <location>
        <begin position="1105"/>
        <end position="1130"/>
    </location>
</feature>
<dbReference type="InterPro" id="IPR002015">
    <property type="entry name" value="Proteasome/cyclosome_rpt"/>
</dbReference>
<comment type="function">
    <text evidence="1 6">Acts as a regulatory subunit of the 26S proteasome which is involved in the ATP-dependent degradation of ubiquitinated proteins.</text>
</comment>
<gene>
    <name evidence="10" type="ORF">FKW77_010226</name>
</gene>
<evidence type="ECO:0000313" key="10">
    <source>
        <dbReference type="EMBL" id="QDS69104.1"/>
    </source>
</evidence>